<dbReference type="GO" id="GO:0003700">
    <property type="term" value="F:DNA-binding transcription factor activity"/>
    <property type="evidence" value="ECO:0007669"/>
    <property type="project" value="InterPro"/>
</dbReference>
<gene>
    <name evidence="3" type="ORF">CK501_01350</name>
</gene>
<keyword evidence="1" id="KW-0238">DNA-binding</keyword>
<dbReference type="PANTHER" id="PTHR30204">
    <property type="entry name" value="REDOX-CYCLING DRUG-SENSING TRANSCRIPTIONAL ACTIVATOR SOXR"/>
    <property type="match status" value="1"/>
</dbReference>
<dbReference type="AlphaFoldDB" id="A0A2A2FAW7"/>
<dbReference type="InterPro" id="IPR009061">
    <property type="entry name" value="DNA-bd_dom_put_sf"/>
</dbReference>
<evidence type="ECO:0000259" key="2">
    <source>
        <dbReference type="PROSITE" id="PS50937"/>
    </source>
</evidence>
<dbReference type="PROSITE" id="PS50937">
    <property type="entry name" value="HTH_MERR_2"/>
    <property type="match status" value="1"/>
</dbReference>
<reference evidence="3 4" key="1">
    <citation type="submission" date="2017-08" db="EMBL/GenBank/DDBJ databases">
        <title>Halovibrio sewagensis sp. nov., isolated from wastewater of high salinity.</title>
        <authorList>
            <person name="Dong X."/>
            <person name="Zhang G."/>
        </authorList>
    </citation>
    <scope>NUCLEOTIDE SEQUENCE [LARGE SCALE GENOMIC DNA]</scope>
    <source>
        <strain evidence="3 4">YL5-2</strain>
    </source>
</reference>
<keyword evidence="4" id="KW-1185">Reference proteome</keyword>
<dbReference type="Pfam" id="PF13411">
    <property type="entry name" value="MerR_1"/>
    <property type="match status" value="1"/>
</dbReference>
<accession>A0A2A2FAW7</accession>
<dbReference type="RefSeq" id="WP_095615927.1">
    <property type="nucleotide sequence ID" value="NZ_NSKD01000001.1"/>
</dbReference>
<dbReference type="Proteomes" id="UP000218896">
    <property type="component" value="Unassembled WGS sequence"/>
</dbReference>
<evidence type="ECO:0000313" key="4">
    <source>
        <dbReference type="Proteomes" id="UP000218896"/>
    </source>
</evidence>
<dbReference type="OrthoDB" id="6716891at2"/>
<comment type="caution">
    <text evidence="3">The sequence shown here is derived from an EMBL/GenBank/DDBJ whole genome shotgun (WGS) entry which is preliminary data.</text>
</comment>
<dbReference type="Gene3D" id="1.10.1660.10">
    <property type="match status" value="1"/>
</dbReference>
<dbReference type="SMART" id="SM00422">
    <property type="entry name" value="HTH_MERR"/>
    <property type="match status" value="1"/>
</dbReference>
<dbReference type="InterPro" id="IPR000551">
    <property type="entry name" value="MerR-type_HTH_dom"/>
</dbReference>
<dbReference type="PANTHER" id="PTHR30204:SF93">
    <property type="entry name" value="HTH MERR-TYPE DOMAIN-CONTAINING PROTEIN"/>
    <property type="match status" value="1"/>
</dbReference>
<evidence type="ECO:0000313" key="3">
    <source>
        <dbReference type="EMBL" id="PAU81827.1"/>
    </source>
</evidence>
<dbReference type="SUPFAM" id="SSF46955">
    <property type="entry name" value="Putative DNA-binding domain"/>
    <property type="match status" value="1"/>
</dbReference>
<dbReference type="InterPro" id="IPR047057">
    <property type="entry name" value="MerR_fam"/>
</dbReference>
<dbReference type="CDD" id="cd04778">
    <property type="entry name" value="HTH_MerR-like_sg2"/>
    <property type="match status" value="1"/>
</dbReference>
<proteinExistence type="predicted"/>
<dbReference type="EMBL" id="NSKD01000001">
    <property type="protein sequence ID" value="PAU81827.1"/>
    <property type="molecule type" value="Genomic_DNA"/>
</dbReference>
<name>A0A2A2FAW7_9GAMM</name>
<sequence>MAQSGKQESGEFSIDQLARASGMTVRNIRVYQERGLIPPPERRGRKGIYSETHLSRLRIIGRLLERGYTLNNIAELVESWESGNGIEHILGLEKAVVSPWSDELPEFVTKRELVQRFGSIFMGSALKRAEELELIIPEGRRYRIPSPRILHAGSELAKTGIPLEDMLDVVAYLRHNVEQAAEEMVKLVERHIFSRYGQHMPPPGESEELAQLIWRLRPLVEMAVLPEVARAMQKAADRHLGDRLAYILDHLNLPESQDNSG</sequence>
<protein>
    <submittedName>
        <fullName evidence="3">MerR family transcriptional regulator</fullName>
    </submittedName>
</protein>
<organism evidence="3 4">
    <name type="scientific">Halovibrio salipaludis</name>
    <dbReference type="NCBI Taxonomy" id="2032626"/>
    <lineage>
        <taxon>Bacteria</taxon>
        <taxon>Pseudomonadati</taxon>
        <taxon>Pseudomonadota</taxon>
        <taxon>Gammaproteobacteria</taxon>
        <taxon>Oceanospirillales</taxon>
        <taxon>Halomonadaceae</taxon>
        <taxon>Halovibrio</taxon>
    </lineage>
</organism>
<feature type="domain" description="HTH merR-type" evidence="2">
    <location>
        <begin position="11"/>
        <end position="79"/>
    </location>
</feature>
<dbReference type="GO" id="GO:0003677">
    <property type="term" value="F:DNA binding"/>
    <property type="evidence" value="ECO:0007669"/>
    <property type="project" value="UniProtKB-KW"/>
</dbReference>
<evidence type="ECO:0000256" key="1">
    <source>
        <dbReference type="ARBA" id="ARBA00023125"/>
    </source>
</evidence>
<dbReference type="PRINTS" id="PR00040">
    <property type="entry name" value="HTHMERR"/>
</dbReference>